<feature type="region of interest" description="Disordered" evidence="1">
    <location>
        <begin position="53"/>
        <end position="72"/>
    </location>
</feature>
<keyword evidence="3" id="KW-1185">Reference proteome</keyword>
<accession>A0A5C3NH66</accession>
<name>A0A5C3NH66_9AGAM</name>
<feature type="non-terminal residue" evidence="2">
    <location>
        <position position="72"/>
    </location>
</feature>
<evidence type="ECO:0000256" key="1">
    <source>
        <dbReference type="SAM" id="MobiDB-lite"/>
    </source>
</evidence>
<gene>
    <name evidence="2" type="ORF">OE88DRAFT_1652896</name>
</gene>
<evidence type="ECO:0000313" key="2">
    <source>
        <dbReference type="EMBL" id="TFK56237.1"/>
    </source>
</evidence>
<dbReference type="Proteomes" id="UP000305948">
    <property type="component" value="Unassembled WGS sequence"/>
</dbReference>
<proteinExistence type="predicted"/>
<dbReference type="AlphaFoldDB" id="A0A5C3NH66"/>
<organism evidence="2 3">
    <name type="scientific">Heliocybe sulcata</name>
    <dbReference type="NCBI Taxonomy" id="5364"/>
    <lineage>
        <taxon>Eukaryota</taxon>
        <taxon>Fungi</taxon>
        <taxon>Dikarya</taxon>
        <taxon>Basidiomycota</taxon>
        <taxon>Agaricomycotina</taxon>
        <taxon>Agaricomycetes</taxon>
        <taxon>Gloeophyllales</taxon>
        <taxon>Gloeophyllaceae</taxon>
        <taxon>Heliocybe</taxon>
    </lineage>
</organism>
<protein>
    <submittedName>
        <fullName evidence="2">Uncharacterized protein</fullName>
    </submittedName>
</protein>
<dbReference type="EMBL" id="ML213504">
    <property type="protein sequence ID" value="TFK56237.1"/>
    <property type="molecule type" value="Genomic_DNA"/>
</dbReference>
<reference evidence="2 3" key="1">
    <citation type="journal article" date="2019" name="Nat. Ecol. Evol.">
        <title>Megaphylogeny resolves global patterns of mushroom evolution.</title>
        <authorList>
            <person name="Varga T."/>
            <person name="Krizsan K."/>
            <person name="Foldi C."/>
            <person name="Dima B."/>
            <person name="Sanchez-Garcia M."/>
            <person name="Sanchez-Ramirez S."/>
            <person name="Szollosi G.J."/>
            <person name="Szarkandi J.G."/>
            <person name="Papp V."/>
            <person name="Albert L."/>
            <person name="Andreopoulos W."/>
            <person name="Angelini C."/>
            <person name="Antonin V."/>
            <person name="Barry K.W."/>
            <person name="Bougher N.L."/>
            <person name="Buchanan P."/>
            <person name="Buyck B."/>
            <person name="Bense V."/>
            <person name="Catcheside P."/>
            <person name="Chovatia M."/>
            <person name="Cooper J."/>
            <person name="Damon W."/>
            <person name="Desjardin D."/>
            <person name="Finy P."/>
            <person name="Geml J."/>
            <person name="Haridas S."/>
            <person name="Hughes K."/>
            <person name="Justo A."/>
            <person name="Karasinski D."/>
            <person name="Kautmanova I."/>
            <person name="Kiss B."/>
            <person name="Kocsube S."/>
            <person name="Kotiranta H."/>
            <person name="LaButti K.M."/>
            <person name="Lechner B.E."/>
            <person name="Liimatainen K."/>
            <person name="Lipzen A."/>
            <person name="Lukacs Z."/>
            <person name="Mihaltcheva S."/>
            <person name="Morgado L.N."/>
            <person name="Niskanen T."/>
            <person name="Noordeloos M.E."/>
            <person name="Ohm R.A."/>
            <person name="Ortiz-Santana B."/>
            <person name="Ovrebo C."/>
            <person name="Racz N."/>
            <person name="Riley R."/>
            <person name="Savchenko A."/>
            <person name="Shiryaev A."/>
            <person name="Soop K."/>
            <person name="Spirin V."/>
            <person name="Szebenyi C."/>
            <person name="Tomsovsky M."/>
            <person name="Tulloss R.E."/>
            <person name="Uehling J."/>
            <person name="Grigoriev I.V."/>
            <person name="Vagvolgyi C."/>
            <person name="Papp T."/>
            <person name="Martin F.M."/>
            <person name="Miettinen O."/>
            <person name="Hibbett D.S."/>
            <person name="Nagy L.G."/>
        </authorList>
    </citation>
    <scope>NUCLEOTIDE SEQUENCE [LARGE SCALE GENOMIC DNA]</scope>
    <source>
        <strain evidence="2 3">OMC1185</strain>
    </source>
</reference>
<feature type="compositionally biased region" description="Basic and acidic residues" evidence="1">
    <location>
        <begin position="55"/>
        <end position="72"/>
    </location>
</feature>
<sequence>MQITTYPGKQEPNCSQKLHPTIRTLVHGRAIKQQSDRAKMRGDYEILTETSARAAEGEEKDTRWERRAKERI</sequence>
<evidence type="ECO:0000313" key="3">
    <source>
        <dbReference type="Proteomes" id="UP000305948"/>
    </source>
</evidence>